<comment type="caution">
    <text evidence="2">The sequence shown here is derived from an EMBL/GenBank/DDBJ whole genome shotgun (WGS) entry which is preliminary data.</text>
</comment>
<dbReference type="EMBL" id="JAKUCV010000869">
    <property type="protein sequence ID" value="KAJ4848598.1"/>
    <property type="molecule type" value="Genomic_DNA"/>
</dbReference>
<name>A0A9Q0GE91_9ROSI</name>
<evidence type="ECO:0000313" key="2">
    <source>
        <dbReference type="EMBL" id="KAJ4848598.1"/>
    </source>
</evidence>
<sequence length="601" mass="69457">SGSTISSAVGDSFVHPVGAQAFSGVQHQQCPPIVRRNVQSTFPNEEHQRAMVNKRDMEELSINNLRWQYGHGYSQEQVQMLHIKTFTISEFNERSYVRNLCCWCDEAEFTGHVCTHQLWLNVEVFDDGLDQLLFTITSRDHTIHYAYDPSLPVYGNEHFQRQDEQVNDVLAISCIDSHSDSNLKETTNAQNSNSGLFTELKHAVADWENEKKDSNVDDEMVLSESKNVMVDEVMDAVSEPVTSFCACAEHEDCDEPLKRMRFRKKNSMRKFVLHIWGKLKKRQKGKSIGFGRSVRKKQKQKRVILIPKKHREESKTRKRKLLRSLKSEAKRFRLMVFHRRTGLRFWNFKVKKKLWSLGVANQHHQPSTSGFPYEQQLHVLVSKETDMLYKEVYETHSGLVGFCPDVGKRSGFSLTYGDLHKGLSSNYFSVAFTKQCSRTLCAWKRIKRVSILRNCDIRMKFWKKSMKFSFGSDMDRERIGLWKFKIKTRLWHCKYFQLWLNKNTIPACWFFHYPSRLGSFEAITSTMIFDPGGVHGVLGVLVLIVFGATATSICYCRNSQRNGNKCATATTIYYCRNSERNGNKCATASLKISVLVISVCK</sequence>
<evidence type="ECO:0000313" key="3">
    <source>
        <dbReference type="Proteomes" id="UP001141552"/>
    </source>
</evidence>
<feature type="non-terminal residue" evidence="2">
    <location>
        <position position="601"/>
    </location>
</feature>
<dbReference type="Proteomes" id="UP001141552">
    <property type="component" value="Unassembled WGS sequence"/>
</dbReference>
<proteinExistence type="predicted"/>
<feature type="transmembrane region" description="Helical" evidence="1">
    <location>
        <begin position="533"/>
        <end position="555"/>
    </location>
</feature>
<reference evidence="2" key="1">
    <citation type="submission" date="2022-02" db="EMBL/GenBank/DDBJ databases">
        <authorList>
            <person name="Henning P.M."/>
            <person name="McCubbin A.G."/>
            <person name="Shore J.S."/>
        </authorList>
    </citation>
    <scope>NUCLEOTIDE SEQUENCE</scope>
    <source>
        <strain evidence="2">F60SS</strain>
        <tissue evidence="2">Leaves</tissue>
    </source>
</reference>
<keyword evidence="1" id="KW-0472">Membrane</keyword>
<gene>
    <name evidence="2" type="ORF">Tsubulata_020268</name>
</gene>
<accession>A0A9Q0GE91</accession>
<keyword evidence="3" id="KW-1185">Reference proteome</keyword>
<keyword evidence="1" id="KW-1133">Transmembrane helix</keyword>
<organism evidence="2 3">
    <name type="scientific">Turnera subulata</name>
    <dbReference type="NCBI Taxonomy" id="218843"/>
    <lineage>
        <taxon>Eukaryota</taxon>
        <taxon>Viridiplantae</taxon>
        <taxon>Streptophyta</taxon>
        <taxon>Embryophyta</taxon>
        <taxon>Tracheophyta</taxon>
        <taxon>Spermatophyta</taxon>
        <taxon>Magnoliopsida</taxon>
        <taxon>eudicotyledons</taxon>
        <taxon>Gunneridae</taxon>
        <taxon>Pentapetalae</taxon>
        <taxon>rosids</taxon>
        <taxon>fabids</taxon>
        <taxon>Malpighiales</taxon>
        <taxon>Passifloraceae</taxon>
        <taxon>Turnera</taxon>
    </lineage>
</organism>
<keyword evidence="1" id="KW-0812">Transmembrane</keyword>
<protein>
    <submittedName>
        <fullName evidence="2">Uncharacterized protein</fullName>
    </submittedName>
</protein>
<evidence type="ECO:0000256" key="1">
    <source>
        <dbReference type="SAM" id="Phobius"/>
    </source>
</evidence>
<dbReference type="AlphaFoldDB" id="A0A9Q0GE91"/>
<reference evidence="2" key="2">
    <citation type="journal article" date="2023" name="Plants (Basel)">
        <title>Annotation of the Turnera subulata (Passifloraceae) Draft Genome Reveals the S-Locus Evolved after the Divergence of Turneroideae from Passifloroideae in a Stepwise Manner.</title>
        <authorList>
            <person name="Henning P.M."/>
            <person name="Roalson E.H."/>
            <person name="Mir W."/>
            <person name="McCubbin A.G."/>
            <person name="Shore J.S."/>
        </authorList>
    </citation>
    <scope>NUCLEOTIDE SEQUENCE</scope>
    <source>
        <strain evidence="2">F60SS</strain>
    </source>
</reference>